<feature type="coiled-coil region" evidence="1">
    <location>
        <begin position="63"/>
        <end position="90"/>
    </location>
</feature>
<dbReference type="PANTHER" id="PTHR27006:SF606">
    <property type="entry name" value="INTERLEUKIN-1 RECEPTOR-ASSOCIATED KINASE 4"/>
    <property type="match status" value="1"/>
</dbReference>
<evidence type="ECO:0000256" key="1">
    <source>
        <dbReference type="SAM" id="Coils"/>
    </source>
</evidence>
<protein>
    <submittedName>
        <fullName evidence="3">Uncharacterized protein</fullName>
    </submittedName>
</protein>
<feature type="region of interest" description="Disordered" evidence="2">
    <location>
        <begin position="562"/>
        <end position="589"/>
    </location>
</feature>
<organism evidence="3 4">
    <name type="scientific">Acer saccharum</name>
    <name type="common">Sugar maple</name>
    <dbReference type="NCBI Taxonomy" id="4024"/>
    <lineage>
        <taxon>Eukaryota</taxon>
        <taxon>Viridiplantae</taxon>
        <taxon>Streptophyta</taxon>
        <taxon>Embryophyta</taxon>
        <taxon>Tracheophyta</taxon>
        <taxon>Spermatophyta</taxon>
        <taxon>Magnoliopsida</taxon>
        <taxon>eudicotyledons</taxon>
        <taxon>Gunneridae</taxon>
        <taxon>Pentapetalae</taxon>
        <taxon>rosids</taxon>
        <taxon>malvids</taxon>
        <taxon>Sapindales</taxon>
        <taxon>Sapindaceae</taxon>
        <taxon>Hippocastanoideae</taxon>
        <taxon>Acereae</taxon>
        <taxon>Acer</taxon>
    </lineage>
</organism>
<evidence type="ECO:0000313" key="4">
    <source>
        <dbReference type="Proteomes" id="UP001168877"/>
    </source>
</evidence>
<name>A0AA39S1R0_ACESA</name>
<sequence length="589" mass="65663">MKPSDAKKEILESIDAIQKVKGKVLNSSKDYKHQIYLEPLVKSFSKDKLETKLNRAKYNVIPISDLTKRIKETRENKNKKEKNKKKYIDISVWVNVGSGVCADDEAKAEDVETEIGVFDDDKVKAEERIDELRENKNKKEKNKKKYIDVSIGVNAKSGVCADDEAKADEVDTEIGDCAADDEATDKLETKLNRAKYNVIPISDLTKRIKETRENKNKKEKNKKKYIDISVWVNAGSGVCANDEAKAEDVETKIGVFDDDKVKAEEVENSADDEAKADEVDIEIGDCAADDEATDKLETKLNRAKYNVIPISDLTKRIKEMRENKNNKEKNKKKYINIYVWVNAGSSVCADDEAKAEDVETKIGVFDDDKVKAEEVENSADDEAKADEIDIEIGDCATDDEATVKEIDTKIGVFLVIMAPPNTNLSGILKRVNTESGVCADDEAKADEVDIEIGDCAADDEATAKEIDTKIGVFDYNGTSKHQSQWDFEKLRGVIQSTPKTWELWCKGTPLELMDNQMPQSSADADVALRCIQIGLLCVQENAKERPRMSSVLHMLENENFALPEPNKPPFAADQAPQQSALDAEVGSIN</sequence>
<evidence type="ECO:0000256" key="2">
    <source>
        <dbReference type="SAM" id="MobiDB-lite"/>
    </source>
</evidence>
<dbReference type="Proteomes" id="UP001168877">
    <property type="component" value="Unassembled WGS sequence"/>
</dbReference>
<dbReference type="EMBL" id="JAUESC010000384">
    <property type="protein sequence ID" value="KAK0582377.1"/>
    <property type="molecule type" value="Genomic_DNA"/>
</dbReference>
<reference evidence="3" key="1">
    <citation type="journal article" date="2022" name="Plant J.">
        <title>Strategies of tolerance reflected in two North American maple genomes.</title>
        <authorList>
            <person name="McEvoy S.L."/>
            <person name="Sezen U.U."/>
            <person name="Trouern-Trend A."/>
            <person name="McMahon S.M."/>
            <person name="Schaberg P.G."/>
            <person name="Yang J."/>
            <person name="Wegrzyn J.L."/>
            <person name="Swenson N.G."/>
        </authorList>
    </citation>
    <scope>NUCLEOTIDE SEQUENCE</scope>
    <source>
        <strain evidence="3">NS2018</strain>
    </source>
</reference>
<feature type="coiled-coil region" evidence="1">
    <location>
        <begin position="201"/>
        <end position="228"/>
    </location>
</feature>
<keyword evidence="1" id="KW-0175">Coiled coil</keyword>
<feature type="coiled-coil region" evidence="1">
    <location>
        <begin position="310"/>
        <end position="337"/>
    </location>
</feature>
<comment type="caution">
    <text evidence="3">The sequence shown here is derived from an EMBL/GenBank/DDBJ whole genome shotgun (WGS) entry which is preliminary data.</text>
</comment>
<keyword evidence="4" id="KW-1185">Reference proteome</keyword>
<dbReference type="PANTHER" id="PTHR27006">
    <property type="entry name" value="PROMASTIGOTE SURFACE ANTIGEN PROTEIN PSA"/>
    <property type="match status" value="1"/>
</dbReference>
<dbReference type="Gene3D" id="1.10.510.10">
    <property type="entry name" value="Transferase(Phosphotransferase) domain 1"/>
    <property type="match status" value="1"/>
</dbReference>
<feature type="coiled-coil region" evidence="1">
    <location>
        <begin position="115"/>
        <end position="149"/>
    </location>
</feature>
<dbReference type="AlphaFoldDB" id="A0AA39S1R0"/>
<gene>
    <name evidence="3" type="ORF">LWI29_024905</name>
</gene>
<reference evidence="3" key="2">
    <citation type="submission" date="2023-06" db="EMBL/GenBank/DDBJ databases">
        <authorList>
            <person name="Swenson N.G."/>
            <person name="Wegrzyn J.L."/>
            <person name="Mcevoy S.L."/>
        </authorList>
    </citation>
    <scope>NUCLEOTIDE SEQUENCE</scope>
    <source>
        <strain evidence="3">NS2018</strain>
        <tissue evidence="3">Leaf</tissue>
    </source>
</reference>
<proteinExistence type="predicted"/>
<evidence type="ECO:0000313" key="3">
    <source>
        <dbReference type="EMBL" id="KAK0582377.1"/>
    </source>
</evidence>
<accession>A0AA39S1R0</accession>